<evidence type="ECO:0000313" key="3">
    <source>
        <dbReference type="Proteomes" id="UP001470230"/>
    </source>
</evidence>
<gene>
    <name evidence="2" type="ORF">M9Y10_026292</name>
</gene>
<feature type="compositionally biased region" description="Basic and acidic residues" evidence="1">
    <location>
        <begin position="762"/>
        <end position="775"/>
    </location>
</feature>
<proteinExistence type="predicted"/>
<keyword evidence="3" id="KW-1185">Reference proteome</keyword>
<dbReference type="InterPro" id="IPR045111">
    <property type="entry name" value="Vps41/Vps8"/>
</dbReference>
<dbReference type="InterPro" id="IPR015943">
    <property type="entry name" value="WD40/YVTN_repeat-like_dom_sf"/>
</dbReference>
<organism evidence="2 3">
    <name type="scientific">Tritrichomonas musculus</name>
    <dbReference type="NCBI Taxonomy" id="1915356"/>
    <lineage>
        <taxon>Eukaryota</taxon>
        <taxon>Metamonada</taxon>
        <taxon>Parabasalia</taxon>
        <taxon>Tritrichomonadida</taxon>
        <taxon>Tritrichomonadidae</taxon>
        <taxon>Tritrichomonas</taxon>
    </lineage>
</organism>
<feature type="compositionally biased region" description="Acidic residues" evidence="1">
    <location>
        <begin position="900"/>
        <end position="911"/>
    </location>
</feature>
<comment type="caution">
    <text evidence="2">The sequence shown here is derived from an EMBL/GenBank/DDBJ whole genome shotgun (WGS) entry which is preliminary data.</text>
</comment>
<sequence length="1487" mass="171975">MNSTVYEMRKDYFEITKEKSFEITPKKTDDLYQLIQSSSNQQHMCFIANYPLPFICPWDPNKMVFQPLGPINKCTELPTCFEIAYDSSYLVTGYASGNIFVFNPKQTQWVAIIDRSKRDDGNVAPLTRVTFAQDYQSIIACDRIGNIIQITRFAEFNPKEISLYEGRMPLTNVFMPTTDSSFLLFSDSNSVNILNTATHEVADISSSPLGETIRFDAKVNSDKSVLLITWNGTLFSMFKVESYTKIITLFEYNFDVEIKECIIRKNFVVSIVFTDGSIDLVIGTNNPRIERYYTENLRKIVKIYSIWTKSHETLFFLTPKAMYRVKFIEWAERLEKLAKANEWNTCYSMAEGIYTGNNLQVFGVEPEAAKRCLQLQNKMKDIFKIAINGAGDNQALIAQTFDCAVACDMPEFIIDTAYHIYKEDNHVQLFYNIIFTKMRRNITQCIPFEFYEEYLSLYQKDDEYTLQVIIPNVMRRGIPRQYAPKLIKLAKEIDSEPLLLRLWTECFDDYISPCNYLLASPNIIPYMSDIFLTNKFKILTIHKKLITLFFCTPNNGSYGRLLKLFSKDNWQSAPKFVKAFEDLLPIKLRNDDIFADKEFCDSIVRVSLNRPVVSNPVLDVVAELIVKCQYEFPYNSIEMMVNWAFTTNKTKTSIRESIIMMIHDQYPNVIVYKDIVDYCEAAGFARIVNTIYLPPQLYDHVIQTMALSEEWQPLIFTYINNPFKDPLKEAERERLEKENQDSQNQPEEEEEEEEFSEDEDIPKEPEKTKFQKFRDKVVETGEGALSSVKENLTPEEMRKNLNKTFGKNEVQADLEHPVITVAPVSKAMMNEIGYNDELEEEKKRQETATMEDKQSDPDEIALDFSLSDSNEDKKDKEEEEEEEEDKAEKKEKKPVKDEALSSEDSEKEDDQGIVQPKVQVIISKPDDKSDDEYSDSEKEEKAKPASKTKNAPIITFQPEDPDEEKDAPVLKHQKKEPLASTDAFRSGDEDETETGESTQGPPHPKFNLRKNFNQQLDKVGKSQMQSLFRRLSTTIDMSKSPEFIKNYEEAEETYEVRKDEKMQEAIRNNLPLLVLIDSDKTVELMRKQMPKNYNDEFIRKEQNQYVKFLYLRSAAASPECSKMLTEENQFELFELTCKFSPPDVLPMLKSSQTIEIDKALPTCTKNRVIDACIYIHTMLGDMQSAVNLVAEELEADLVDAIQSGKEIKAPSIDLVKEEPELKKAYDTVVITFDLLSKAPNQLSDRMWKDIFLAFQLPLWLVQQSKDENLQTSICYFFAFFIVETLQQNRSSPENIFNTYELQFKEINQMLYRKSLSAVFKYLDYNQKLSETVIQLLMEDCINLYGKAQRTKTRAAFIYRINCAKCNTPITGARGVGALVYECGHCYHDDSKCGMHLPFCQICKGQLANKAKDTGPPPTASDRAQNQLLRKLQRVDYGLRRHYGKDQEQSESGNAVFFFADYPVQAKQYLILNPIEKFPEQKDIFIEL</sequence>
<dbReference type="Pfam" id="PF23556">
    <property type="entry name" value="TPR_Vps41"/>
    <property type="match status" value="1"/>
</dbReference>
<dbReference type="Proteomes" id="UP001470230">
    <property type="component" value="Unassembled WGS sequence"/>
</dbReference>
<protein>
    <recommendedName>
        <fullName evidence="4">RING-type domain-containing protein</fullName>
    </recommendedName>
</protein>
<dbReference type="EMBL" id="JAPFFF010000039">
    <property type="protein sequence ID" value="KAK8842070.1"/>
    <property type="molecule type" value="Genomic_DNA"/>
</dbReference>
<dbReference type="Gene3D" id="2.130.10.10">
    <property type="entry name" value="YVTN repeat-like/Quinoprotein amine dehydrogenase"/>
    <property type="match status" value="1"/>
</dbReference>
<evidence type="ECO:0000256" key="1">
    <source>
        <dbReference type="SAM" id="MobiDB-lite"/>
    </source>
</evidence>
<evidence type="ECO:0000313" key="2">
    <source>
        <dbReference type="EMBL" id="KAK8842070.1"/>
    </source>
</evidence>
<feature type="compositionally biased region" description="Acidic residues" evidence="1">
    <location>
        <begin position="746"/>
        <end position="761"/>
    </location>
</feature>
<feature type="region of interest" description="Disordered" evidence="1">
    <location>
        <begin position="732"/>
        <end position="775"/>
    </location>
</feature>
<dbReference type="PANTHER" id="PTHR12616:SF8">
    <property type="entry name" value="VACUOLAR PROTEIN SORTING-ASSOCIATED PROTEIN 8 HOMOLOG"/>
    <property type="match status" value="1"/>
</dbReference>
<feature type="region of interest" description="Disordered" evidence="1">
    <location>
        <begin position="832"/>
        <end position="1007"/>
    </location>
</feature>
<feature type="compositionally biased region" description="Basic and acidic residues" evidence="1">
    <location>
        <begin position="886"/>
        <end position="899"/>
    </location>
</feature>
<evidence type="ECO:0008006" key="4">
    <source>
        <dbReference type="Google" id="ProtNLM"/>
    </source>
</evidence>
<accession>A0ABR2H792</accession>
<name>A0ABR2H792_9EUKA</name>
<feature type="compositionally biased region" description="Basic and acidic residues" evidence="1">
    <location>
        <begin position="840"/>
        <end position="856"/>
    </location>
</feature>
<dbReference type="PANTHER" id="PTHR12616">
    <property type="entry name" value="VACUOLAR PROTEIN SORTING VPS41"/>
    <property type="match status" value="1"/>
</dbReference>
<reference evidence="2 3" key="1">
    <citation type="submission" date="2024-04" db="EMBL/GenBank/DDBJ databases">
        <title>Tritrichomonas musculus Genome.</title>
        <authorList>
            <person name="Alves-Ferreira E."/>
            <person name="Grigg M."/>
            <person name="Lorenzi H."/>
            <person name="Galac M."/>
        </authorList>
    </citation>
    <scope>NUCLEOTIDE SEQUENCE [LARGE SCALE GENOMIC DNA]</scope>
    <source>
        <strain evidence="2 3">EAF2021</strain>
    </source>
</reference>
<dbReference type="SUPFAM" id="SSF69322">
    <property type="entry name" value="Tricorn protease domain 2"/>
    <property type="match status" value="1"/>
</dbReference>